<dbReference type="AlphaFoldDB" id="A0A382PDL1"/>
<proteinExistence type="predicted"/>
<organism evidence="1">
    <name type="scientific">marine metagenome</name>
    <dbReference type="NCBI Taxonomy" id="408172"/>
    <lineage>
        <taxon>unclassified sequences</taxon>
        <taxon>metagenomes</taxon>
        <taxon>ecological metagenomes</taxon>
    </lineage>
</organism>
<protein>
    <submittedName>
        <fullName evidence="1">Uncharacterized protein</fullName>
    </submittedName>
</protein>
<feature type="non-terminal residue" evidence="1">
    <location>
        <position position="25"/>
    </location>
</feature>
<reference evidence="1" key="1">
    <citation type="submission" date="2018-05" db="EMBL/GenBank/DDBJ databases">
        <authorList>
            <person name="Lanie J.A."/>
            <person name="Ng W.-L."/>
            <person name="Kazmierczak K.M."/>
            <person name="Andrzejewski T.M."/>
            <person name="Davidsen T.M."/>
            <person name="Wayne K.J."/>
            <person name="Tettelin H."/>
            <person name="Glass J.I."/>
            <person name="Rusch D."/>
            <person name="Podicherti R."/>
            <person name="Tsui H.-C.T."/>
            <person name="Winkler M.E."/>
        </authorList>
    </citation>
    <scope>NUCLEOTIDE SEQUENCE</scope>
</reference>
<sequence length="25" mass="2899">MGNEMMKGITDKQMEMVALYMSQMT</sequence>
<dbReference type="EMBL" id="UINC01105776">
    <property type="protein sequence ID" value="SVC69971.1"/>
    <property type="molecule type" value="Genomic_DNA"/>
</dbReference>
<evidence type="ECO:0000313" key="1">
    <source>
        <dbReference type="EMBL" id="SVC69971.1"/>
    </source>
</evidence>
<accession>A0A382PDL1</accession>
<name>A0A382PDL1_9ZZZZ</name>
<gene>
    <name evidence="1" type="ORF">METZ01_LOCUS322825</name>
</gene>